<protein>
    <submittedName>
        <fullName evidence="5">CBS domain-containing protein CBSCBSPB1-like</fullName>
    </submittedName>
</protein>
<proteinExistence type="predicted"/>
<comment type="caution">
    <text evidence="5">The sequence shown here is derived from an EMBL/GenBank/DDBJ whole genome shotgun (WGS) entry which is preliminary data.</text>
</comment>
<evidence type="ECO:0000256" key="1">
    <source>
        <dbReference type="ARBA" id="ARBA00022737"/>
    </source>
</evidence>
<dbReference type="Pfam" id="PF00571">
    <property type="entry name" value="CBS"/>
    <property type="match status" value="1"/>
</dbReference>
<organism evidence="5 6">
    <name type="scientific">Prunus yedoensis var. nudiflora</name>
    <dbReference type="NCBI Taxonomy" id="2094558"/>
    <lineage>
        <taxon>Eukaryota</taxon>
        <taxon>Viridiplantae</taxon>
        <taxon>Streptophyta</taxon>
        <taxon>Embryophyta</taxon>
        <taxon>Tracheophyta</taxon>
        <taxon>Spermatophyta</taxon>
        <taxon>Magnoliopsida</taxon>
        <taxon>eudicotyledons</taxon>
        <taxon>Gunneridae</taxon>
        <taxon>Pentapetalae</taxon>
        <taxon>rosids</taxon>
        <taxon>fabids</taxon>
        <taxon>Rosales</taxon>
        <taxon>Rosaceae</taxon>
        <taxon>Amygdaloideae</taxon>
        <taxon>Amygdaleae</taxon>
        <taxon>Prunus</taxon>
    </lineage>
</organism>
<dbReference type="SMART" id="SM00116">
    <property type="entry name" value="CBS"/>
    <property type="match status" value="1"/>
</dbReference>
<gene>
    <name evidence="5" type="ORF">Pyn_21090</name>
</gene>
<dbReference type="Proteomes" id="UP000250321">
    <property type="component" value="Unassembled WGS sequence"/>
</dbReference>
<dbReference type="AlphaFoldDB" id="A0A314UGR3"/>
<dbReference type="STRING" id="2094558.A0A314UGR3"/>
<dbReference type="PANTHER" id="PTHR48108:SF26">
    <property type="entry name" value="CBS DOMAIN-CONTAINING PROTEIN DDB_G0289609"/>
    <property type="match status" value="1"/>
</dbReference>
<dbReference type="SUPFAM" id="SSF54631">
    <property type="entry name" value="CBS-domain pair"/>
    <property type="match status" value="1"/>
</dbReference>
<feature type="compositionally biased region" description="Low complexity" evidence="3">
    <location>
        <begin position="1"/>
        <end position="19"/>
    </location>
</feature>
<dbReference type="PANTHER" id="PTHR48108">
    <property type="entry name" value="CBS DOMAIN-CONTAINING PROTEIN CBSX2, CHLOROPLASTIC"/>
    <property type="match status" value="1"/>
</dbReference>
<dbReference type="InterPro" id="IPR046342">
    <property type="entry name" value="CBS_dom_sf"/>
</dbReference>
<evidence type="ECO:0000313" key="6">
    <source>
        <dbReference type="Proteomes" id="UP000250321"/>
    </source>
</evidence>
<keyword evidence="6" id="KW-1185">Reference proteome</keyword>
<reference evidence="5 6" key="1">
    <citation type="submission" date="2018-02" db="EMBL/GenBank/DDBJ databases">
        <title>Draft genome of wild Prunus yedoensis var. nudiflora.</title>
        <authorList>
            <person name="Baek S."/>
            <person name="Kim J.-H."/>
            <person name="Choi K."/>
            <person name="Kim G.-B."/>
            <person name="Cho A."/>
            <person name="Jang H."/>
            <person name="Shin C.-H."/>
            <person name="Yu H.-J."/>
            <person name="Mun J.-H."/>
        </authorList>
    </citation>
    <scope>NUCLEOTIDE SEQUENCE [LARGE SCALE GENOMIC DNA]</scope>
    <source>
        <strain evidence="6">cv. Jeju island</strain>
        <tissue evidence="5">Leaf</tissue>
    </source>
</reference>
<evidence type="ECO:0000256" key="3">
    <source>
        <dbReference type="SAM" id="MobiDB-lite"/>
    </source>
</evidence>
<dbReference type="InterPro" id="IPR000644">
    <property type="entry name" value="CBS_dom"/>
</dbReference>
<dbReference type="EMBL" id="PJQY01003527">
    <property type="protein sequence ID" value="PQM36657.1"/>
    <property type="molecule type" value="Genomic_DNA"/>
</dbReference>
<dbReference type="InterPro" id="IPR051462">
    <property type="entry name" value="CBS_domain-containing"/>
</dbReference>
<feature type="region of interest" description="Disordered" evidence="3">
    <location>
        <begin position="1"/>
        <end position="47"/>
    </location>
</feature>
<name>A0A314UGR3_PRUYE</name>
<evidence type="ECO:0000313" key="5">
    <source>
        <dbReference type="EMBL" id="PQM36657.1"/>
    </source>
</evidence>
<evidence type="ECO:0000259" key="4">
    <source>
        <dbReference type="PROSITE" id="PS51371"/>
    </source>
</evidence>
<feature type="domain" description="CBS" evidence="4">
    <location>
        <begin position="58"/>
        <end position="118"/>
    </location>
</feature>
<keyword evidence="1" id="KW-0677">Repeat</keyword>
<dbReference type="Gene3D" id="3.90.1280.20">
    <property type="match status" value="1"/>
</dbReference>
<sequence>MASQGGSSRRSLSLTNTSLQDKKKSSDGSNGGPESARKSFSASRSVGLTGERTVKRLRLSKALTVPENTSIQEACRRMAARRVDALLLTDSNALLCGILTDKDIATRVISRELNLEDTLVSKVMTRNQFLLFLTL</sequence>
<keyword evidence="2" id="KW-0129">CBS domain</keyword>
<accession>A0A314UGR3</accession>
<dbReference type="OrthoDB" id="418595at2759"/>
<evidence type="ECO:0000256" key="2">
    <source>
        <dbReference type="PROSITE-ProRule" id="PRU00703"/>
    </source>
</evidence>
<dbReference type="PROSITE" id="PS51371">
    <property type="entry name" value="CBS"/>
    <property type="match status" value="1"/>
</dbReference>